<gene>
    <name evidence="6" type="ORF">ELX58_07605</name>
</gene>
<keyword evidence="2" id="KW-0479">Metal-binding</keyword>
<reference evidence="7" key="1">
    <citation type="submission" date="2018-12" db="EMBL/GenBank/DDBJ databases">
        <title>A new species of lactobacillus.</title>
        <authorList>
            <person name="Jian Y."/>
            <person name="Xin L."/>
            <person name="Hong Z.J."/>
            <person name="Ming L.Z."/>
            <person name="Hong X.Z."/>
        </authorList>
    </citation>
    <scope>NUCLEOTIDE SEQUENCE [LARGE SCALE GENOMIC DNA]</scope>
    <source>
        <strain evidence="7">HSLZ-75</strain>
    </source>
</reference>
<dbReference type="SUPFAM" id="SSF49503">
    <property type="entry name" value="Cupredoxins"/>
    <property type="match status" value="2"/>
</dbReference>
<dbReference type="InterPro" id="IPR011707">
    <property type="entry name" value="Cu-oxidase-like_N"/>
</dbReference>
<evidence type="ECO:0000259" key="4">
    <source>
        <dbReference type="Pfam" id="PF07731"/>
    </source>
</evidence>
<name>A0A4P6ZM42_9LACO</name>
<sequence>MSKLYTHYFYTDTKDWDDQDDSFVPLQVPNVKPQKLGIPEFLRPTKETKTDMYYHIISEPGETQLLPGAKTKTWGYNQSLLGKTIVFKRGKTIHLTYTNKLPILTTYHLHGLNVPGDVDGGCHTPWYPGQTKTVSFKCDQPASTCWLHAHPCPSTGEQVWKGLACLIVILDKNAEHLPIPKKYGVNDIPLILQDRKFHKDNQWHYMKDYDPDGVQGPTPMINGTLNPYFDVTAQKIRFRILNGANRREWRLHFSDDLPFTQIAGDGSFLPHPVHMTKIMITCAERDEIVVDFGQYKPGDVVKLYCDKTPIVTFRIHQMTPDNSKLPHTLVKLPNPKINNPYVHKIVMSGTDEKVEINGKKFNMQRIDSKQTIGQVEYWVVSNSNKYCSGMIHPYHMHGCQFLVVSRNGHAPYPNEHGFKDTIGVSPGETVKLKVWFTCPGVFMYHCHIIEHEDGGMMAQIKVTDPKNPNQKFHLMDMKTLTDHVAKEKGIKPSQVKMGGMYSYRKMGMKM</sequence>
<dbReference type="RefSeq" id="WP_133442502.1">
    <property type="nucleotide sequence ID" value="NZ_CP034726.1"/>
</dbReference>
<dbReference type="EMBL" id="CP034726">
    <property type="protein sequence ID" value="QBP18945.1"/>
    <property type="molecule type" value="Genomic_DNA"/>
</dbReference>
<dbReference type="KEGG" id="lji:ELX58_07605"/>
<proteinExistence type="inferred from homology"/>
<dbReference type="GO" id="GO:0016491">
    <property type="term" value="F:oxidoreductase activity"/>
    <property type="evidence" value="ECO:0007669"/>
    <property type="project" value="UniProtKB-KW"/>
</dbReference>
<dbReference type="Gene3D" id="2.60.40.420">
    <property type="entry name" value="Cupredoxins - blue copper proteins"/>
    <property type="match status" value="3"/>
</dbReference>
<dbReference type="InterPro" id="IPR011706">
    <property type="entry name" value="Cu-oxidase_C"/>
</dbReference>
<dbReference type="CDD" id="cd13867">
    <property type="entry name" value="CuRO_2_CueO_FtsP"/>
    <property type="match status" value="1"/>
</dbReference>
<evidence type="ECO:0000313" key="6">
    <source>
        <dbReference type="EMBL" id="QBP18945.1"/>
    </source>
</evidence>
<evidence type="ECO:0000256" key="1">
    <source>
        <dbReference type="ARBA" id="ARBA00010609"/>
    </source>
</evidence>
<dbReference type="InterPro" id="IPR002355">
    <property type="entry name" value="Cu_oxidase_Cu_BS"/>
</dbReference>
<dbReference type="AlphaFoldDB" id="A0A4P6ZM42"/>
<dbReference type="PROSITE" id="PS00079">
    <property type="entry name" value="MULTICOPPER_OXIDASE1"/>
    <property type="match status" value="1"/>
</dbReference>
<comment type="similarity">
    <text evidence="1">Belongs to the multicopper oxidase family.</text>
</comment>
<evidence type="ECO:0000313" key="7">
    <source>
        <dbReference type="Proteomes" id="UP000294321"/>
    </source>
</evidence>
<evidence type="ECO:0000256" key="2">
    <source>
        <dbReference type="ARBA" id="ARBA00022723"/>
    </source>
</evidence>
<dbReference type="InterPro" id="IPR008972">
    <property type="entry name" value="Cupredoxin"/>
</dbReference>
<evidence type="ECO:0000259" key="5">
    <source>
        <dbReference type="Pfam" id="PF07732"/>
    </source>
</evidence>
<dbReference type="Pfam" id="PF07732">
    <property type="entry name" value="Cu-oxidase_3"/>
    <property type="match status" value="1"/>
</dbReference>
<dbReference type="PANTHER" id="PTHR48267:SF1">
    <property type="entry name" value="BILIRUBIN OXIDASE"/>
    <property type="match status" value="1"/>
</dbReference>
<organism evidence="6 7">
    <name type="scientific">Acetilactobacillus jinshanensis</name>
    <dbReference type="NCBI Taxonomy" id="1720083"/>
    <lineage>
        <taxon>Bacteria</taxon>
        <taxon>Bacillati</taxon>
        <taxon>Bacillota</taxon>
        <taxon>Bacilli</taxon>
        <taxon>Lactobacillales</taxon>
        <taxon>Lactobacillaceae</taxon>
        <taxon>Acetilactobacillus</taxon>
    </lineage>
</organism>
<feature type="domain" description="Plastocyanin-like" evidence="4">
    <location>
        <begin position="348"/>
        <end position="464"/>
    </location>
</feature>
<accession>A0A4P6ZM42</accession>
<feature type="domain" description="Plastocyanin-like" evidence="5">
    <location>
        <begin position="64"/>
        <end position="173"/>
    </location>
</feature>
<dbReference type="OrthoDB" id="9757546at2"/>
<evidence type="ECO:0000256" key="3">
    <source>
        <dbReference type="ARBA" id="ARBA00023002"/>
    </source>
</evidence>
<dbReference type="CDD" id="cd13890">
    <property type="entry name" value="CuRO_3_CueO_FtsP"/>
    <property type="match status" value="1"/>
</dbReference>
<protein>
    <submittedName>
        <fullName evidence="6">Copper oxidase</fullName>
    </submittedName>
</protein>
<dbReference type="Proteomes" id="UP000294321">
    <property type="component" value="Chromosome"/>
</dbReference>
<dbReference type="PANTHER" id="PTHR48267">
    <property type="entry name" value="CUPREDOXIN SUPERFAMILY PROTEIN"/>
    <property type="match status" value="1"/>
</dbReference>
<dbReference type="Pfam" id="PF07731">
    <property type="entry name" value="Cu-oxidase_2"/>
    <property type="match status" value="1"/>
</dbReference>
<dbReference type="InterPro" id="IPR045087">
    <property type="entry name" value="Cu-oxidase_fam"/>
</dbReference>
<dbReference type="PROSITE" id="PS00080">
    <property type="entry name" value="MULTICOPPER_OXIDASE2"/>
    <property type="match status" value="1"/>
</dbReference>
<dbReference type="GO" id="GO:0005507">
    <property type="term" value="F:copper ion binding"/>
    <property type="evidence" value="ECO:0007669"/>
    <property type="project" value="InterPro"/>
</dbReference>
<keyword evidence="3" id="KW-0560">Oxidoreductase</keyword>
<dbReference type="InterPro" id="IPR033138">
    <property type="entry name" value="Cu_oxidase_CS"/>
</dbReference>
<keyword evidence="7" id="KW-1185">Reference proteome</keyword>